<keyword evidence="3" id="KW-1185">Reference proteome</keyword>
<accession>A0ABN2KY56</accession>
<dbReference type="RefSeq" id="WP_232499128.1">
    <property type="nucleotide sequence ID" value="NZ_BAAANH010000007.1"/>
</dbReference>
<dbReference type="InterPro" id="IPR013113">
    <property type="entry name" value="SIP_FAD-bd"/>
</dbReference>
<proteinExistence type="predicted"/>
<dbReference type="CDD" id="cd06193">
    <property type="entry name" value="siderophore_interacting"/>
    <property type="match status" value="1"/>
</dbReference>
<protein>
    <submittedName>
        <fullName evidence="2">Siderophore-interacting protein</fullName>
    </submittedName>
</protein>
<dbReference type="PROSITE" id="PS51384">
    <property type="entry name" value="FAD_FR"/>
    <property type="match status" value="1"/>
</dbReference>
<name>A0ABN2KY56_9MICO</name>
<dbReference type="Pfam" id="PF04954">
    <property type="entry name" value="SIP"/>
    <property type="match status" value="1"/>
</dbReference>
<dbReference type="PANTHER" id="PTHR30157">
    <property type="entry name" value="FERRIC REDUCTASE, NADPH-DEPENDENT"/>
    <property type="match status" value="1"/>
</dbReference>
<organism evidence="2 3">
    <name type="scientific">Agromyces humatus</name>
    <dbReference type="NCBI Taxonomy" id="279573"/>
    <lineage>
        <taxon>Bacteria</taxon>
        <taxon>Bacillati</taxon>
        <taxon>Actinomycetota</taxon>
        <taxon>Actinomycetes</taxon>
        <taxon>Micrococcales</taxon>
        <taxon>Microbacteriaceae</taxon>
        <taxon>Agromyces</taxon>
    </lineage>
</organism>
<evidence type="ECO:0000259" key="1">
    <source>
        <dbReference type="PROSITE" id="PS51384"/>
    </source>
</evidence>
<dbReference type="InterPro" id="IPR039261">
    <property type="entry name" value="FNR_nucleotide-bd"/>
</dbReference>
<dbReference type="InterPro" id="IPR017927">
    <property type="entry name" value="FAD-bd_FR_type"/>
</dbReference>
<dbReference type="Proteomes" id="UP001500506">
    <property type="component" value="Unassembled WGS sequence"/>
</dbReference>
<comment type="caution">
    <text evidence="2">The sequence shown here is derived from an EMBL/GenBank/DDBJ whole genome shotgun (WGS) entry which is preliminary data.</text>
</comment>
<dbReference type="SUPFAM" id="SSF63380">
    <property type="entry name" value="Riboflavin synthase domain-like"/>
    <property type="match status" value="1"/>
</dbReference>
<dbReference type="Pfam" id="PF08021">
    <property type="entry name" value="FAD_binding_9"/>
    <property type="match status" value="1"/>
</dbReference>
<dbReference type="Gene3D" id="2.40.30.10">
    <property type="entry name" value="Translation factors"/>
    <property type="match status" value="1"/>
</dbReference>
<dbReference type="PANTHER" id="PTHR30157:SF0">
    <property type="entry name" value="NADPH-DEPENDENT FERRIC-CHELATE REDUCTASE"/>
    <property type="match status" value="1"/>
</dbReference>
<reference evidence="2 3" key="1">
    <citation type="journal article" date="2019" name="Int. J. Syst. Evol. Microbiol.">
        <title>The Global Catalogue of Microorganisms (GCM) 10K type strain sequencing project: providing services to taxonomists for standard genome sequencing and annotation.</title>
        <authorList>
            <consortium name="The Broad Institute Genomics Platform"/>
            <consortium name="The Broad Institute Genome Sequencing Center for Infectious Disease"/>
            <person name="Wu L."/>
            <person name="Ma J."/>
        </authorList>
    </citation>
    <scope>NUCLEOTIDE SEQUENCE [LARGE SCALE GENOMIC DNA]</scope>
    <source>
        <strain evidence="2 3">JCM 14319</strain>
    </source>
</reference>
<dbReference type="InterPro" id="IPR017938">
    <property type="entry name" value="Riboflavin_synthase-like_b-brl"/>
</dbReference>
<dbReference type="EMBL" id="BAAANH010000007">
    <property type="protein sequence ID" value="GAA1769379.1"/>
    <property type="molecule type" value="Genomic_DNA"/>
</dbReference>
<feature type="domain" description="FAD-binding FR-type" evidence="1">
    <location>
        <begin position="12"/>
        <end position="129"/>
    </location>
</feature>
<gene>
    <name evidence="2" type="ORF">GCM10009747_33200</name>
</gene>
<evidence type="ECO:0000313" key="2">
    <source>
        <dbReference type="EMBL" id="GAA1769379.1"/>
    </source>
</evidence>
<dbReference type="InterPro" id="IPR039374">
    <property type="entry name" value="SIP_fam"/>
</dbReference>
<dbReference type="Gene3D" id="3.40.50.80">
    <property type="entry name" value="Nucleotide-binding domain of ferredoxin-NADP reductase (FNR) module"/>
    <property type="match status" value="1"/>
</dbReference>
<evidence type="ECO:0000313" key="3">
    <source>
        <dbReference type="Proteomes" id="UP001500506"/>
    </source>
</evidence>
<dbReference type="InterPro" id="IPR007037">
    <property type="entry name" value="SIP_rossman_dom"/>
</dbReference>
<sequence length="259" mass="28104">MPFSLARRPSELVFRPVRLVERRFLTSDYVRVRLEGDALRGFDSLGADDHIRVFFPAADAGDIAPLTVDELRASPNREYTPLAWDAEAGVLELEFLVHGDEGIAGRWAADAPIGASAGVGGPRGSLVLEGEPDAWLLAGDETALPAIRRHVGRMSRTAIGLVVIEAAGDGADYELDTPDDVRVEWLRRDPAAPAAVLGERLAALTADDRPTGDVFAFIAAEQAIVKPGRALLERWSIDADHAVVKGYWRRGEAEYHAPH</sequence>